<dbReference type="Gene3D" id="1.10.1670.40">
    <property type="match status" value="1"/>
</dbReference>
<dbReference type="CDD" id="cd00056">
    <property type="entry name" value="ENDO3c"/>
    <property type="match status" value="1"/>
</dbReference>
<name>A0A420DMX4_9RHOB</name>
<accession>A0A420DMX4</accession>
<evidence type="ECO:0000259" key="5">
    <source>
        <dbReference type="SMART" id="SM00478"/>
    </source>
</evidence>
<keyword evidence="7" id="KW-1185">Reference proteome</keyword>
<evidence type="ECO:0000256" key="3">
    <source>
        <dbReference type="ARBA" id="ARBA00022763"/>
    </source>
</evidence>
<keyword evidence="4" id="KW-0234">DNA repair</keyword>
<dbReference type="GO" id="GO:0008725">
    <property type="term" value="F:DNA-3-methyladenine glycosylase activity"/>
    <property type="evidence" value="ECO:0007669"/>
    <property type="project" value="TreeGrafter"/>
</dbReference>
<dbReference type="EMBL" id="RAQK01000001">
    <property type="protein sequence ID" value="RKE95571.1"/>
    <property type="molecule type" value="Genomic_DNA"/>
</dbReference>
<dbReference type="STRING" id="1443111.Z949_2064"/>
<reference evidence="6 7" key="1">
    <citation type="submission" date="2018-09" db="EMBL/GenBank/DDBJ databases">
        <title>Genomic Encyclopedia of Archaeal and Bacterial Type Strains, Phase II (KMG-II): from individual species to whole genera.</title>
        <authorList>
            <person name="Goeker M."/>
        </authorList>
    </citation>
    <scope>NUCLEOTIDE SEQUENCE [LARGE SCALE GENOMIC DNA]</scope>
    <source>
        <strain evidence="6 7">DSM 11458</strain>
    </source>
</reference>
<dbReference type="Pfam" id="PF00730">
    <property type="entry name" value="HhH-GPD"/>
    <property type="match status" value="1"/>
</dbReference>
<dbReference type="PANTHER" id="PTHR43003:SF5">
    <property type="entry name" value="DNA-3-METHYLADENINE GLYCOSYLASE"/>
    <property type="match status" value="1"/>
</dbReference>
<dbReference type="GO" id="GO:0032131">
    <property type="term" value="F:alkylated DNA binding"/>
    <property type="evidence" value="ECO:0007669"/>
    <property type="project" value="TreeGrafter"/>
</dbReference>
<dbReference type="GO" id="GO:0005737">
    <property type="term" value="C:cytoplasm"/>
    <property type="evidence" value="ECO:0007669"/>
    <property type="project" value="TreeGrafter"/>
</dbReference>
<dbReference type="GO" id="GO:0006285">
    <property type="term" value="P:base-excision repair, AP site formation"/>
    <property type="evidence" value="ECO:0007669"/>
    <property type="project" value="TreeGrafter"/>
</dbReference>
<evidence type="ECO:0000256" key="2">
    <source>
        <dbReference type="ARBA" id="ARBA00012000"/>
    </source>
</evidence>
<dbReference type="Gene3D" id="1.10.340.30">
    <property type="entry name" value="Hypothetical protein, domain 2"/>
    <property type="match status" value="1"/>
</dbReference>
<dbReference type="AlphaFoldDB" id="A0A420DMX4"/>
<comment type="caution">
    <text evidence="6">The sequence shown here is derived from an EMBL/GenBank/DDBJ whole genome shotgun (WGS) entry which is preliminary data.</text>
</comment>
<dbReference type="InterPro" id="IPR051912">
    <property type="entry name" value="Alkylbase_DNA_Glycosylase/TA"/>
</dbReference>
<protein>
    <recommendedName>
        <fullName evidence="2">DNA-3-methyladenine glycosylase II</fullName>
        <ecNumber evidence="2">3.2.2.21</ecNumber>
    </recommendedName>
</protein>
<sequence>MGVIAVTALIRTQADVARGASWLAGQEPRFANALAKTGPLPLRLAPDGFAALFNKIVSQQVSVASARAIWGRVEAAGLVTPLAVQAAREDDLKAVGLSRPKIKYARALAQAGVDYNALREATDAGVITTLTAVPGIGVWTAQVYAMFNLGRADVFAPGDLALQEAVRMLWDLPARPDAKMLEKMAQDWSPWRAVAARLLFTYYRHIKDREGLT</sequence>
<keyword evidence="3" id="KW-0227">DNA damage</keyword>
<evidence type="ECO:0000313" key="7">
    <source>
        <dbReference type="Proteomes" id="UP000284407"/>
    </source>
</evidence>
<dbReference type="GO" id="GO:0032993">
    <property type="term" value="C:protein-DNA complex"/>
    <property type="evidence" value="ECO:0007669"/>
    <property type="project" value="TreeGrafter"/>
</dbReference>
<evidence type="ECO:0000313" key="6">
    <source>
        <dbReference type="EMBL" id="RKE95571.1"/>
    </source>
</evidence>
<feature type="domain" description="HhH-GPD" evidence="5">
    <location>
        <begin position="57"/>
        <end position="204"/>
    </location>
</feature>
<dbReference type="SUPFAM" id="SSF48150">
    <property type="entry name" value="DNA-glycosylase"/>
    <property type="match status" value="1"/>
</dbReference>
<gene>
    <name evidence="6" type="ORF">C8N30_0107</name>
</gene>
<dbReference type="SMART" id="SM00478">
    <property type="entry name" value="ENDO3c"/>
    <property type="match status" value="1"/>
</dbReference>
<dbReference type="GO" id="GO:0006307">
    <property type="term" value="P:DNA alkylation repair"/>
    <property type="evidence" value="ECO:0007669"/>
    <property type="project" value="TreeGrafter"/>
</dbReference>
<dbReference type="EC" id="3.2.2.21" evidence="2"/>
<dbReference type="PANTHER" id="PTHR43003">
    <property type="entry name" value="DNA-3-METHYLADENINE GLYCOSYLASE"/>
    <property type="match status" value="1"/>
</dbReference>
<dbReference type="Proteomes" id="UP000284407">
    <property type="component" value="Unassembled WGS sequence"/>
</dbReference>
<evidence type="ECO:0000256" key="4">
    <source>
        <dbReference type="ARBA" id="ARBA00023204"/>
    </source>
</evidence>
<dbReference type="InterPro" id="IPR011257">
    <property type="entry name" value="DNA_glycosylase"/>
</dbReference>
<dbReference type="GO" id="GO:0043916">
    <property type="term" value="F:DNA-7-methylguanine glycosylase activity"/>
    <property type="evidence" value="ECO:0007669"/>
    <property type="project" value="TreeGrafter"/>
</dbReference>
<comment type="catalytic activity">
    <reaction evidence="1">
        <text>Hydrolysis of alkylated DNA, releasing 3-methyladenine, 3-methylguanine, 7-methylguanine and 7-methyladenine.</text>
        <dbReference type="EC" id="3.2.2.21"/>
    </reaction>
</comment>
<proteinExistence type="predicted"/>
<dbReference type="InterPro" id="IPR003265">
    <property type="entry name" value="HhH-GPD_domain"/>
</dbReference>
<organism evidence="6 7">
    <name type="scientific">Sulfitobacter guttiformis</name>
    <dbReference type="NCBI Taxonomy" id="74349"/>
    <lineage>
        <taxon>Bacteria</taxon>
        <taxon>Pseudomonadati</taxon>
        <taxon>Pseudomonadota</taxon>
        <taxon>Alphaproteobacteria</taxon>
        <taxon>Rhodobacterales</taxon>
        <taxon>Roseobacteraceae</taxon>
        <taxon>Sulfitobacter</taxon>
    </lineage>
</organism>
<evidence type="ECO:0000256" key="1">
    <source>
        <dbReference type="ARBA" id="ARBA00000086"/>
    </source>
</evidence>